<name>A0AAD9IWB6_9ANNE</name>
<sequence length="299" mass="33693">MESFTLKYKSQRESQVDEVCFLCGCQKVNNAPIFGETNPSLFTHSFDARHDDNCRQWKVPSLIDAAVERCPINHIMNLERHGRSELPRMRFMSRIQQFHSHNGQCHVRGGIIFKQCPLVLSCEQDTDEEVCRELIADPDCSTSGNVSPCSNSCGPGVTEEVFWCDHNGDFINRICRRPCNLGSCPRKKNSEKILSCGIGIMTESWYCQNMDIFLHQCQRTCCLRPCSVTVRSGKSYTPKGYTEEIIEQSSQISTGIQGEHTCHNCDLVYSVAGKLGLSDNSAQTARLGAQMSWTTRPPY</sequence>
<evidence type="ECO:0000313" key="1">
    <source>
        <dbReference type="EMBL" id="KAK2142137.1"/>
    </source>
</evidence>
<accession>A0AAD9IWB6</accession>
<comment type="caution">
    <text evidence="1">The sequence shown here is derived from an EMBL/GenBank/DDBJ whole genome shotgun (WGS) entry which is preliminary data.</text>
</comment>
<protein>
    <submittedName>
        <fullName evidence="1">Uncharacterized protein</fullName>
    </submittedName>
</protein>
<dbReference type="InterPro" id="IPR000884">
    <property type="entry name" value="TSP1_rpt"/>
</dbReference>
<dbReference type="PROSITE" id="PS50092">
    <property type="entry name" value="TSP1"/>
    <property type="match status" value="1"/>
</dbReference>
<gene>
    <name evidence="1" type="ORF">LSH36_993g00018</name>
</gene>
<organism evidence="1 2">
    <name type="scientific">Paralvinella palmiformis</name>
    <dbReference type="NCBI Taxonomy" id="53620"/>
    <lineage>
        <taxon>Eukaryota</taxon>
        <taxon>Metazoa</taxon>
        <taxon>Spiralia</taxon>
        <taxon>Lophotrochozoa</taxon>
        <taxon>Annelida</taxon>
        <taxon>Polychaeta</taxon>
        <taxon>Sedentaria</taxon>
        <taxon>Canalipalpata</taxon>
        <taxon>Terebellida</taxon>
        <taxon>Terebelliformia</taxon>
        <taxon>Alvinellidae</taxon>
        <taxon>Paralvinella</taxon>
    </lineage>
</organism>
<dbReference type="EMBL" id="JAODUP010000993">
    <property type="protein sequence ID" value="KAK2142137.1"/>
    <property type="molecule type" value="Genomic_DNA"/>
</dbReference>
<evidence type="ECO:0000313" key="2">
    <source>
        <dbReference type="Proteomes" id="UP001208570"/>
    </source>
</evidence>
<dbReference type="AlphaFoldDB" id="A0AAD9IWB6"/>
<reference evidence="1" key="1">
    <citation type="journal article" date="2023" name="Mol. Biol. Evol.">
        <title>Third-Generation Sequencing Reveals the Adaptive Role of the Epigenome in Three Deep-Sea Polychaetes.</title>
        <authorList>
            <person name="Perez M."/>
            <person name="Aroh O."/>
            <person name="Sun Y."/>
            <person name="Lan Y."/>
            <person name="Juniper S.K."/>
            <person name="Young C.R."/>
            <person name="Angers B."/>
            <person name="Qian P.Y."/>
        </authorList>
    </citation>
    <scope>NUCLEOTIDE SEQUENCE</scope>
    <source>
        <strain evidence="1">P08H-3</strain>
    </source>
</reference>
<proteinExistence type="predicted"/>
<keyword evidence="2" id="KW-1185">Reference proteome</keyword>
<dbReference type="Proteomes" id="UP001208570">
    <property type="component" value="Unassembled WGS sequence"/>
</dbReference>